<sequence>MTSTLKMFAAGRSSILPATAWYLSDLGEFRGKQELYTRQSPQRLKALREHALIESAVSSNRIEGVSVEPSRVRDVLVSPRPLFRDRDEEEVRGYRDALTWIHQDAQRLPVANETIQRLHAMTRGEIWDAGLYKEKDGDIIERYPDGRERLRFRTVPAKETPAAMARLVGDWQACLEERWVPPLIALAAFNLDFLCIHPFRDGNGRVSRLLWLLQSYQLGFEVGRYISLERLVEQNKERYYETLELSSQRWHEGKHDPWPYINYVLFILKSAYREFVERVGETSEPRGSKTQMVLEAIAKMPGTFSLADLERACPGVSRDMIRRVLNTQKGQSVDCIGRGPGALWQRRGN</sequence>
<feature type="domain" description="Fido" evidence="1">
    <location>
        <begin position="110"/>
        <end position="269"/>
    </location>
</feature>
<dbReference type="EMBL" id="WTVP01000036">
    <property type="protein sequence ID" value="NMG16457.1"/>
    <property type="molecule type" value="Genomic_DNA"/>
</dbReference>
<reference evidence="2 3" key="1">
    <citation type="submission" date="2019-12" db="EMBL/GenBank/DDBJ databases">
        <title>Comparative genomics gives insights into the taxonomy of the Azoarcus-Aromatoleum group and reveals separate origins of nif in the plant-associated Azoarcus and non-plant-associated Aromatoleum sub-groups.</title>
        <authorList>
            <person name="Lafos M."/>
            <person name="Maluk M."/>
            <person name="Batista M."/>
            <person name="Junghare M."/>
            <person name="Carmona M."/>
            <person name="Faoro H."/>
            <person name="Cruz L.M."/>
            <person name="Battistoni F."/>
            <person name="De Souza E."/>
            <person name="Pedrosa F."/>
            <person name="Chen W.-M."/>
            <person name="Poole P.S."/>
            <person name="Dixon R.A."/>
            <person name="James E.K."/>
        </authorList>
    </citation>
    <scope>NUCLEOTIDE SEQUENCE [LARGE SCALE GENOMIC DNA]</scope>
    <source>
        <strain evidence="2 3">PbN1</strain>
    </source>
</reference>
<dbReference type="RefSeq" id="WP_169203039.1">
    <property type="nucleotide sequence ID" value="NZ_CP059467.1"/>
</dbReference>
<name>A0ABX1NYC4_9RHOO</name>
<dbReference type="InterPro" id="IPR040198">
    <property type="entry name" value="Fido_containing"/>
</dbReference>
<dbReference type="PANTHER" id="PTHR13504:SF38">
    <property type="entry name" value="FIDO DOMAIN-CONTAINING PROTEIN"/>
    <property type="match status" value="1"/>
</dbReference>
<keyword evidence="3" id="KW-1185">Reference proteome</keyword>
<dbReference type="Gene3D" id="1.10.3290.10">
    <property type="entry name" value="Fido-like domain"/>
    <property type="match status" value="1"/>
</dbReference>
<dbReference type="InterPro" id="IPR003812">
    <property type="entry name" value="Fido"/>
</dbReference>
<dbReference type="InterPro" id="IPR036597">
    <property type="entry name" value="Fido-like_dom_sf"/>
</dbReference>
<protein>
    <submittedName>
        <fullName evidence="2">Fic family protein</fullName>
    </submittedName>
</protein>
<proteinExistence type="predicted"/>
<dbReference type="SUPFAM" id="SSF140931">
    <property type="entry name" value="Fic-like"/>
    <property type="match status" value="1"/>
</dbReference>
<evidence type="ECO:0000313" key="3">
    <source>
        <dbReference type="Proteomes" id="UP000633943"/>
    </source>
</evidence>
<organism evidence="2 3">
    <name type="scientific">Aromatoleum bremense</name>
    <dbReference type="NCBI Taxonomy" id="76115"/>
    <lineage>
        <taxon>Bacteria</taxon>
        <taxon>Pseudomonadati</taxon>
        <taxon>Pseudomonadota</taxon>
        <taxon>Betaproteobacteria</taxon>
        <taxon>Rhodocyclales</taxon>
        <taxon>Rhodocyclaceae</taxon>
        <taxon>Aromatoleum</taxon>
    </lineage>
</organism>
<dbReference type="PROSITE" id="PS51459">
    <property type="entry name" value="FIDO"/>
    <property type="match status" value="1"/>
</dbReference>
<dbReference type="Pfam" id="PF02661">
    <property type="entry name" value="Fic"/>
    <property type="match status" value="1"/>
</dbReference>
<evidence type="ECO:0000259" key="1">
    <source>
        <dbReference type="PROSITE" id="PS51459"/>
    </source>
</evidence>
<dbReference type="PANTHER" id="PTHR13504">
    <property type="entry name" value="FIDO DOMAIN-CONTAINING PROTEIN DDB_G0283145"/>
    <property type="match status" value="1"/>
</dbReference>
<gene>
    <name evidence="2" type="ORF">GPA24_13075</name>
</gene>
<dbReference type="Proteomes" id="UP000633943">
    <property type="component" value="Unassembled WGS sequence"/>
</dbReference>
<accession>A0ABX1NYC4</accession>
<comment type="caution">
    <text evidence="2">The sequence shown here is derived from an EMBL/GenBank/DDBJ whole genome shotgun (WGS) entry which is preliminary data.</text>
</comment>
<evidence type="ECO:0000313" key="2">
    <source>
        <dbReference type="EMBL" id="NMG16457.1"/>
    </source>
</evidence>